<keyword evidence="3" id="KW-1185">Reference proteome</keyword>
<dbReference type="SUPFAM" id="SSF51735">
    <property type="entry name" value="NAD(P)-binding Rossmann-fold domains"/>
    <property type="match status" value="1"/>
</dbReference>
<dbReference type="InterPro" id="IPR002347">
    <property type="entry name" value="SDR_fam"/>
</dbReference>
<organism evidence="2 3">
    <name type="scientific">Pseudooceanicola nanhaiensis</name>
    <dbReference type="NCBI Taxonomy" id="375761"/>
    <lineage>
        <taxon>Bacteria</taxon>
        <taxon>Pseudomonadati</taxon>
        <taxon>Pseudomonadota</taxon>
        <taxon>Alphaproteobacteria</taxon>
        <taxon>Rhodobacterales</taxon>
        <taxon>Paracoccaceae</taxon>
        <taxon>Pseudooceanicola</taxon>
    </lineage>
</organism>
<comment type="similarity">
    <text evidence="1">Belongs to the short-chain dehydrogenases/reductases (SDR) family.</text>
</comment>
<dbReference type="CDD" id="cd05233">
    <property type="entry name" value="SDR_c"/>
    <property type="match status" value="1"/>
</dbReference>
<protein>
    <submittedName>
        <fullName evidence="2">Short-chain dehydrogenase</fullName>
    </submittedName>
</protein>
<dbReference type="Proteomes" id="UP000649829">
    <property type="component" value="Unassembled WGS sequence"/>
</dbReference>
<gene>
    <name evidence="2" type="ORF">GCM10011534_43320</name>
</gene>
<sequence>MFPNAFNGMTCLVTAGTSGIGRETARLFAASGAATVIVNGRSTESGERVRSEIAAAYPETEVLFVSADLTDPAQLRDMFASIQAKVGRLDAFVHCGGAQVKPGFFANLDADDDQAHFDGHVRSFMNCCRAVIPMMTEGGSIVAVASDAGKLATPAETLIGAMKAAVIMFCRTLALEVSRQNIRVNVITPSIIADTKSYNRVMATEAGARIFGKAASKAKLGVPTPVDVAPTCVFLASPYSSRLTGQAISINGGISAA</sequence>
<evidence type="ECO:0000313" key="3">
    <source>
        <dbReference type="Proteomes" id="UP000649829"/>
    </source>
</evidence>
<dbReference type="GO" id="GO:0016616">
    <property type="term" value="F:oxidoreductase activity, acting on the CH-OH group of donors, NAD or NADP as acceptor"/>
    <property type="evidence" value="ECO:0007669"/>
    <property type="project" value="TreeGrafter"/>
</dbReference>
<proteinExistence type="inferred from homology"/>
<name>A0A917WN63_9RHOB</name>
<evidence type="ECO:0000313" key="2">
    <source>
        <dbReference type="EMBL" id="GGM16720.1"/>
    </source>
</evidence>
<dbReference type="Gene3D" id="3.40.50.720">
    <property type="entry name" value="NAD(P)-binding Rossmann-like Domain"/>
    <property type="match status" value="1"/>
</dbReference>
<reference evidence="2" key="1">
    <citation type="journal article" date="2014" name="Int. J. Syst. Evol. Microbiol.">
        <title>Complete genome sequence of Corynebacterium casei LMG S-19264T (=DSM 44701T), isolated from a smear-ripened cheese.</title>
        <authorList>
            <consortium name="US DOE Joint Genome Institute (JGI-PGF)"/>
            <person name="Walter F."/>
            <person name="Albersmeier A."/>
            <person name="Kalinowski J."/>
            <person name="Ruckert C."/>
        </authorList>
    </citation>
    <scope>NUCLEOTIDE SEQUENCE</scope>
    <source>
        <strain evidence="2">CGMCC 1.6293</strain>
    </source>
</reference>
<dbReference type="InterPro" id="IPR036291">
    <property type="entry name" value="NAD(P)-bd_dom_sf"/>
</dbReference>
<evidence type="ECO:0000256" key="1">
    <source>
        <dbReference type="ARBA" id="ARBA00006484"/>
    </source>
</evidence>
<dbReference type="AlphaFoldDB" id="A0A917WN63"/>
<accession>A0A917WN63</accession>
<dbReference type="EMBL" id="BMLF01000008">
    <property type="protein sequence ID" value="GGM16720.1"/>
    <property type="molecule type" value="Genomic_DNA"/>
</dbReference>
<comment type="caution">
    <text evidence="2">The sequence shown here is derived from an EMBL/GenBank/DDBJ whole genome shotgun (WGS) entry which is preliminary data.</text>
</comment>
<dbReference type="Pfam" id="PF13561">
    <property type="entry name" value="adh_short_C2"/>
    <property type="match status" value="1"/>
</dbReference>
<reference evidence="2" key="2">
    <citation type="submission" date="2020-09" db="EMBL/GenBank/DDBJ databases">
        <authorList>
            <person name="Sun Q."/>
            <person name="Zhou Y."/>
        </authorList>
    </citation>
    <scope>NUCLEOTIDE SEQUENCE</scope>
    <source>
        <strain evidence="2">CGMCC 1.6293</strain>
    </source>
</reference>
<dbReference type="PANTHER" id="PTHR42760">
    <property type="entry name" value="SHORT-CHAIN DEHYDROGENASES/REDUCTASES FAMILY MEMBER"/>
    <property type="match status" value="1"/>
</dbReference>
<dbReference type="PRINTS" id="PR00081">
    <property type="entry name" value="GDHRDH"/>
</dbReference>
<dbReference type="RefSeq" id="WP_028288706.1">
    <property type="nucleotide sequence ID" value="NZ_BMLF01000008.1"/>
</dbReference>